<dbReference type="Proteomes" id="UP001139971">
    <property type="component" value="Unassembled WGS sequence"/>
</dbReference>
<evidence type="ECO:0000256" key="1">
    <source>
        <dbReference type="SAM" id="SignalP"/>
    </source>
</evidence>
<reference evidence="2" key="1">
    <citation type="submission" date="2023-02" db="EMBL/GenBank/DDBJ databases">
        <title>Tahibacter soli sp. nov. isolated from soil.</title>
        <authorList>
            <person name="Baek J.H."/>
            <person name="Lee J.K."/>
            <person name="Choi D.G."/>
            <person name="Jeon C.O."/>
        </authorList>
    </citation>
    <scope>NUCLEOTIDE SEQUENCE</scope>
    <source>
        <strain evidence="2">BL</strain>
    </source>
</reference>
<evidence type="ECO:0000313" key="3">
    <source>
        <dbReference type="Proteomes" id="UP001139971"/>
    </source>
</evidence>
<dbReference type="RefSeq" id="WP_263543020.1">
    <property type="nucleotide sequence ID" value="NZ_JAOVZO020000023.1"/>
</dbReference>
<accession>A0A9X4BN50</accession>
<keyword evidence="3" id="KW-1185">Reference proteome</keyword>
<organism evidence="2 3">
    <name type="scientific">Tahibacter soli</name>
    <dbReference type="NCBI Taxonomy" id="2983605"/>
    <lineage>
        <taxon>Bacteria</taxon>
        <taxon>Pseudomonadati</taxon>
        <taxon>Pseudomonadota</taxon>
        <taxon>Gammaproteobacteria</taxon>
        <taxon>Lysobacterales</taxon>
        <taxon>Rhodanobacteraceae</taxon>
        <taxon>Tahibacter</taxon>
    </lineage>
</organism>
<feature type="chain" id="PRO_5040814253" evidence="1">
    <location>
        <begin position="22"/>
        <end position="287"/>
    </location>
</feature>
<dbReference type="EMBL" id="JAOVZO020000023">
    <property type="protein sequence ID" value="MDC8016004.1"/>
    <property type="molecule type" value="Genomic_DNA"/>
</dbReference>
<comment type="caution">
    <text evidence="2">The sequence shown here is derived from an EMBL/GenBank/DDBJ whole genome shotgun (WGS) entry which is preliminary data.</text>
</comment>
<dbReference type="AlphaFoldDB" id="A0A9X4BN50"/>
<protein>
    <submittedName>
        <fullName evidence="2">Uncharacterized protein</fullName>
    </submittedName>
</protein>
<proteinExistence type="predicted"/>
<sequence>MKKIFAVAVAGALALPTVAFASIFGCDGCTPQQMYDVAWSELYSPGVQPGYIVNLANGTVAKYANIANIPDPYDPEPPPYEPNIIAVPVEPEIATLIYDLSVLTNGNTRVVDAPAAQQALVSKSSAQTTSGERLPVNAYENVMDPNLEARVAEMVRMHAQDIEARIAFFAAQNYRFTHFNENGVPVQVTFRFRDGSTSIYFFDLNVNRWRRLKDASRDARDNPIPEQKEQLYNNTFFDFGVDTGPAADIDWFRWLAESFGVPVIDMRGGLGGGGIVCVDGACYIQNR</sequence>
<feature type="signal peptide" evidence="1">
    <location>
        <begin position="1"/>
        <end position="21"/>
    </location>
</feature>
<dbReference type="PROSITE" id="PS51257">
    <property type="entry name" value="PROKAR_LIPOPROTEIN"/>
    <property type="match status" value="1"/>
</dbReference>
<name>A0A9X4BN50_9GAMM</name>
<evidence type="ECO:0000313" key="2">
    <source>
        <dbReference type="EMBL" id="MDC8016004.1"/>
    </source>
</evidence>
<gene>
    <name evidence="2" type="ORF">OD750_026055</name>
</gene>
<keyword evidence="1" id="KW-0732">Signal</keyword>